<evidence type="ECO:0000256" key="2">
    <source>
        <dbReference type="ARBA" id="ARBA00023110"/>
    </source>
</evidence>
<dbReference type="InterPro" id="IPR044666">
    <property type="entry name" value="Cyclophilin_A-like"/>
</dbReference>
<evidence type="ECO:0000313" key="7">
    <source>
        <dbReference type="Proteomes" id="UP000295221"/>
    </source>
</evidence>
<keyword evidence="7" id="KW-1185">Reference proteome</keyword>
<comment type="caution">
    <text evidence="6">The sequence shown here is derived from an EMBL/GenBank/DDBJ whole genome shotgun (WGS) entry which is preliminary data.</text>
</comment>
<dbReference type="GO" id="GO:0003755">
    <property type="term" value="F:peptidyl-prolyl cis-trans isomerase activity"/>
    <property type="evidence" value="ECO:0007669"/>
    <property type="project" value="UniProtKB-UniRule"/>
</dbReference>
<sequence length="294" mass="33828">MFAFFQSNIFQIKQYFLILTTTNIMKKILFSISLLALLQFFAFCQTSEGTHVILETEYGNLVIKLYDETPVHRDNFLKLVEEGYYEGLLFHRVINEFMIQAGDPGSRDAMPNAMLGGGGVDYKLDAEIMYPQLFHKKGALAAARQGDQVNPEKKSSGSQFYIVHGKVYSNEELDEMEHFMNERKSQQVFMKYAEPYRNEIMQFQQTGDREGFERLMMEISEEAGPEIEALPRIEIPQELREAYTTIGGVPHLDGEYTVFGEVVKGLEIIDKIAKVEVNQHDRPVEDIKLNIRIK</sequence>
<dbReference type="PANTHER" id="PTHR45625">
    <property type="entry name" value="PEPTIDYL-PROLYL CIS-TRANS ISOMERASE-RELATED"/>
    <property type="match status" value="1"/>
</dbReference>
<keyword evidence="2 4" id="KW-0697">Rotamase</keyword>
<comment type="function">
    <text evidence="4">PPIases accelerate the folding of proteins. It catalyzes the cis-trans isomerization of proline imidic peptide bonds in oligopeptides.</text>
</comment>
<dbReference type="CDD" id="cd00317">
    <property type="entry name" value="cyclophilin"/>
    <property type="match status" value="1"/>
</dbReference>
<accession>A0A4R2GMV2</accession>
<dbReference type="EMBL" id="SLWK01000001">
    <property type="protein sequence ID" value="TCO10563.1"/>
    <property type="molecule type" value="Genomic_DNA"/>
</dbReference>
<comment type="similarity">
    <text evidence="1 4">Belongs to the cyclophilin-type PPIase family.</text>
</comment>
<name>A0A4R2GMV2_9BACT</name>
<dbReference type="Proteomes" id="UP000295221">
    <property type="component" value="Unassembled WGS sequence"/>
</dbReference>
<evidence type="ECO:0000256" key="4">
    <source>
        <dbReference type="RuleBase" id="RU363019"/>
    </source>
</evidence>
<feature type="domain" description="PPIase cyclophilin-type" evidence="5">
    <location>
        <begin position="55"/>
        <end position="289"/>
    </location>
</feature>
<dbReference type="EC" id="5.2.1.8" evidence="4"/>
<reference evidence="6 7" key="1">
    <citation type="submission" date="2019-03" db="EMBL/GenBank/DDBJ databases">
        <title>Genomic Encyclopedia of Type Strains, Phase IV (KMG-IV): sequencing the most valuable type-strain genomes for metagenomic binning, comparative biology and taxonomic classification.</title>
        <authorList>
            <person name="Goeker M."/>
        </authorList>
    </citation>
    <scope>NUCLEOTIDE SEQUENCE [LARGE SCALE GENOMIC DNA]</scope>
    <source>
        <strain evidence="6 7">DSM 24179</strain>
    </source>
</reference>
<dbReference type="PRINTS" id="PR00153">
    <property type="entry name" value="CSAPPISMRASE"/>
</dbReference>
<evidence type="ECO:0000256" key="1">
    <source>
        <dbReference type="ARBA" id="ARBA00007365"/>
    </source>
</evidence>
<dbReference type="PROSITE" id="PS50072">
    <property type="entry name" value="CSA_PPIASE_2"/>
    <property type="match status" value="1"/>
</dbReference>
<organism evidence="6 7">
    <name type="scientific">Natronoflexus pectinivorans</name>
    <dbReference type="NCBI Taxonomy" id="682526"/>
    <lineage>
        <taxon>Bacteria</taxon>
        <taxon>Pseudomonadati</taxon>
        <taxon>Bacteroidota</taxon>
        <taxon>Bacteroidia</taxon>
        <taxon>Marinilabiliales</taxon>
        <taxon>Marinilabiliaceae</taxon>
        <taxon>Natronoflexus</taxon>
    </lineage>
</organism>
<evidence type="ECO:0000313" key="6">
    <source>
        <dbReference type="EMBL" id="TCO10563.1"/>
    </source>
</evidence>
<dbReference type="AlphaFoldDB" id="A0A4R2GMV2"/>
<comment type="catalytic activity">
    <reaction evidence="4">
        <text>[protein]-peptidylproline (omega=180) = [protein]-peptidylproline (omega=0)</text>
        <dbReference type="Rhea" id="RHEA:16237"/>
        <dbReference type="Rhea" id="RHEA-COMP:10747"/>
        <dbReference type="Rhea" id="RHEA-COMP:10748"/>
        <dbReference type="ChEBI" id="CHEBI:83833"/>
        <dbReference type="ChEBI" id="CHEBI:83834"/>
        <dbReference type="EC" id="5.2.1.8"/>
    </reaction>
</comment>
<evidence type="ECO:0000259" key="5">
    <source>
        <dbReference type="PROSITE" id="PS50072"/>
    </source>
</evidence>
<dbReference type="Gene3D" id="2.40.100.10">
    <property type="entry name" value="Cyclophilin-like"/>
    <property type="match status" value="2"/>
</dbReference>
<protein>
    <recommendedName>
        <fullName evidence="4">Peptidyl-prolyl cis-trans isomerase</fullName>
        <shortName evidence="4">PPIase</shortName>
        <ecNumber evidence="4">5.2.1.8</ecNumber>
    </recommendedName>
</protein>
<dbReference type="PANTHER" id="PTHR45625:SF4">
    <property type="entry name" value="PEPTIDYLPROLYL ISOMERASE DOMAIN AND WD REPEAT-CONTAINING PROTEIN 1"/>
    <property type="match status" value="1"/>
</dbReference>
<proteinExistence type="inferred from homology"/>
<dbReference type="PROSITE" id="PS00170">
    <property type="entry name" value="CSA_PPIASE_1"/>
    <property type="match status" value="1"/>
</dbReference>
<evidence type="ECO:0000256" key="3">
    <source>
        <dbReference type="ARBA" id="ARBA00023235"/>
    </source>
</evidence>
<dbReference type="SUPFAM" id="SSF50891">
    <property type="entry name" value="Cyclophilin-like"/>
    <property type="match status" value="2"/>
</dbReference>
<keyword evidence="3 4" id="KW-0413">Isomerase</keyword>
<dbReference type="InterPro" id="IPR020892">
    <property type="entry name" value="Cyclophilin-type_PPIase_CS"/>
</dbReference>
<dbReference type="InterPro" id="IPR002130">
    <property type="entry name" value="Cyclophilin-type_PPIase_dom"/>
</dbReference>
<dbReference type="Pfam" id="PF00160">
    <property type="entry name" value="Pro_isomerase"/>
    <property type="match status" value="2"/>
</dbReference>
<dbReference type="GO" id="GO:0006457">
    <property type="term" value="P:protein folding"/>
    <property type="evidence" value="ECO:0007669"/>
    <property type="project" value="InterPro"/>
</dbReference>
<gene>
    <name evidence="6" type="ORF">EV194_101193</name>
</gene>
<dbReference type="InterPro" id="IPR029000">
    <property type="entry name" value="Cyclophilin-like_dom_sf"/>
</dbReference>